<dbReference type="SUPFAM" id="SSF47413">
    <property type="entry name" value="lambda repressor-like DNA-binding domains"/>
    <property type="match status" value="1"/>
</dbReference>
<gene>
    <name evidence="3" type="ORF">NE632_13480</name>
</gene>
<dbReference type="GO" id="GO:0003677">
    <property type="term" value="F:DNA binding"/>
    <property type="evidence" value="ECO:0007669"/>
    <property type="project" value="UniProtKB-KW"/>
</dbReference>
<dbReference type="PROSITE" id="PS50943">
    <property type="entry name" value="HTH_CROC1"/>
    <property type="match status" value="1"/>
</dbReference>
<sequence length="131" mass="14980">MKKQVKSSNVFGEKQKRIIAKTLINLRELNFLTQTDIAKHLHLSPSTISHYEKGLTVPPTEVVYRLADFYNVTTDYILGKSASRTNLNETYAIKLTNKMTIGDAVEIITKMNDTEREHLAYFIEMIGKSKD</sequence>
<dbReference type="Gene3D" id="1.10.260.40">
    <property type="entry name" value="lambda repressor-like DNA-binding domains"/>
    <property type="match status" value="1"/>
</dbReference>
<keyword evidence="1" id="KW-0238">DNA-binding</keyword>
<dbReference type="PANTHER" id="PTHR46558">
    <property type="entry name" value="TRACRIPTIONAL REGULATORY PROTEIN-RELATED-RELATED"/>
    <property type="match status" value="1"/>
</dbReference>
<evidence type="ECO:0000313" key="3">
    <source>
        <dbReference type="EMBL" id="MCQ5154304.1"/>
    </source>
</evidence>
<reference evidence="3" key="1">
    <citation type="submission" date="2022-06" db="EMBL/GenBank/DDBJ databases">
        <title>Isolation of gut microbiota from human fecal samples.</title>
        <authorList>
            <person name="Pamer E.G."/>
            <person name="Barat B."/>
            <person name="Waligurski E."/>
            <person name="Medina S."/>
            <person name="Paddock L."/>
            <person name="Mostad J."/>
        </authorList>
    </citation>
    <scope>NUCLEOTIDE SEQUENCE</scope>
    <source>
        <strain evidence="3">DFI.5.57</strain>
    </source>
</reference>
<dbReference type="PANTHER" id="PTHR46558:SF11">
    <property type="entry name" value="HTH-TYPE TRANSCRIPTIONAL REGULATOR XRE"/>
    <property type="match status" value="1"/>
</dbReference>
<dbReference type="EMBL" id="JANGCN010000052">
    <property type="protein sequence ID" value="MCQ5154304.1"/>
    <property type="molecule type" value="Genomic_DNA"/>
</dbReference>
<organism evidence="3 4">
    <name type="scientific">Ruminococcus bicirculans</name>
    <name type="common">ex Wegman et al. 2014</name>
    <dbReference type="NCBI Taxonomy" id="1160721"/>
    <lineage>
        <taxon>Bacteria</taxon>
        <taxon>Bacillati</taxon>
        <taxon>Bacillota</taxon>
        <taxon>Clostridia</taxon>
        <taxon>Eubacteriales</taxon>
        <taxon>Oscillospiraceae</taxon>
        <taxon>Ruminococcus</taxon>
    </lineage>
</organism>
<dbReference type="Pfam" id="PF01381">
    <property type="entry name" value="HTH_3"/>
    <property type="match status" value="1"/>
</dbReference>
<protein>
    <submittedName>
        <fullName evidence="3">Helix-turn-helix domain-containing protein</fullName>
    </submittedName>
</protein>
<dbReference type="CDD" id="cd00093">
    <property type="entry name" value="HTH_XRE"/>
    <property type="match status" value="1"/>
</dbReference>
<dbReference type="SMART" id="SM00530">
    <property type="entry name" value="HTH_XRE"/>
    <property type="match status" value="1"/>
</dbReference>
<feature type="domain" description="HTH cro/C1-type" evidence="2">
    <location>
        <begin position="23"/>
        <end position="77"/>
    </location>
</feature>
<dbReference type="InterPro" id="IPR001387">
    <property type="entry name" value="Cro/C1-type_HTH"/>
</dbReference>
<proteinExistence type="predicted"/>
<dbReference type="RefSeq" id="WP_256322596.1">
    <property type="nucleotide sequence ID" value="NZ_JANGCN010000052.1"/>
</dbReference>
<comment type="caution">
    <text evidence="3">The sequence shown here is derived from an EMBL/GenBank/DDBJ whole genome shotgun (WGS) entry which is preliminary data.</text>
</comment>
<dbReference type="AlphaFoldDB" id="A0AAW5KL63"/>
<name>A0AAW5KL63_9FIRM</name>
<evidence type="ECO:0000259" key="2">
    <source>
        <dbReference type="PROSITE" id="PS50943"/>
    </source>
</evidence>
<accession>A0AAW5KL63</accession>
<evidence type="ECO:0000313" key="4">
    <source>
        <dbReference type="Proteomes" id="UP001206236"/>
    </source>
</evidence>
<dbReference type="Proteomes" id="UP001206236">
    <property type="component" value="Unassembled WGS sequence"/>
</dbReference>
<evidence type="ECO:0000256" key="1">
    <source>
        <dbReference type="ARBA" id="ARBA00023125"/>
    </source>
</evidence>
<dbReference type="InterPro" id="IPR010982">
    <property type="entry name" value="Lambda_DNA-bd_dom_sf"/>
</dbReference>